<dbReference type="RefSeq" id="WP_073025576.1">
    <property type="nucleotide sequence ID" value="NZ_FQZS01000008.1"/>
</dbReference>
<sequence>MNVKKCSKDADIKRTLAGRIPKDMDLLMGIKEFCKSYGVKHGYIVGIEGSLKSTRFVYTIKDKKSNMGITYSEPVMLSGFLEILAGQGLVGLDDKDGLSVDILLIVVMMF</sequence>
<dbReference type="AlphaFoldDB" id="A0A1M6E7N1"/>
<dbReference type="SUPFAM" id="SSF117856">
    <property type="entry name" value="AF0104/ALDC/Ptd012-like"/>
    <property type="match status" value="1"/>
</dbReference>
<feature type="domain" description="PPC" evidence="1">
    <location>
        <begin position="14"/>
        <end position="92"/>
    </location>
</feature>
<gene>
    <name evidence="2" type="ORF">SAMN02745176_01472</name>
</gene>
<dbReference type="Proteomes" id="UP000184442">
    <property type="component" value="Unassembled WGS sequence"/>
</dbReference>
<evidence type="ECO:0000259" key="1">
    <source>
        <dbReference type="Pfam" id="PF03479"/>
    </source>
</evidence>
<evidence type="ECO:0000313" key="3">
    <source>
        <dbReference type="Proteomes" id="UP000184442"/>
    </source>
</evidence>
<dbReference type="EMBL" id="FQZS01000008">
    <property type="protein sequence ID" value="SHI81482.1"/>
    <property type="molecule type" value="Genomic_DNA"/>
</dbReference>
<dbReference type="InterPro" id="IPR005175">
    <property type="entry name" value="PPC_dom"/>
</dbReference>
<dbReference type="Gene3D" id="3.30.1330.80">
    <property type="entry name" value="Hypothetical protein, similar to alpha- acetolactate decarboxylase, domain 2"/>
    <property type="match status" value="1"/>
</dbReference>
<reference evidence="2 3" key="1">
    <citation type="submission" date="2016-11" db="EMBL/GenBank/DDBJ databases">
        <authorList>
            <person name="Jaros S."/>
            <person name="Januszkiewicz K."/>
            <person name="Wedrychowicz H."/>
        </authorList>
    </citation>
    <scope>NUCLEOTIDE SEQUENCE [LARGE SCALE GENOMIC DNA]</scope>
    <source>
        <strain evidence="2 3">DSM 19022</strain>
    </source>
</reference>
<keyword evidence="3" id="KW-1185">Reference proteome</keyword>
<dbReference type="Pfam" id="PF03479">
    <property type="entry name" value="PCC"/>
    <property type="match status" value="1"/>
</dbReference>
<protein>
    <recommendedName>
        <fullName evidence="1">PPC domain-containing protein</fullName>
    </recommendedName>
</protein>
<dbReference type="STRING" id="1122184.SAMN02745176_01472"/>
<name>A0A1M6E7N1_9FIRM</name>
<accession>A0A1M6E7N1</accession>
<organism evidence="2 3">
    <name type="scientific">Lutispora thermophila DSM 19022</name>
    <dbReference type="NCBI Taxonomy" id="1122184"/>
    <lineage>
        <taxon>Bacteria</taxon>
        <taxon>Bacillati</taxon>
        <taxon>Bacillota</taxon>
        <taxon>Clostridia</taxon>
        <taxon>Lutisporales</taxon>
        <taxon>Lutisporaceae</taxon>
        <taxon>Lutispora</taxon>
    </lineage>
</organism>
<dbReference type="OrthoDB" id="9791702at2"/>
<evidence type="ECO:0000313" key="2">
    <source>
        <dbReference type="EMBL" id="SHI81482.1"/>
    </source>
</evidence>
<proteinExistence type="predicted"/>